<feature type="domain" description="SSD" evidence="8">
    <location>
        <begin position="200"/>
        <end position="332"/>
    </location>
</feature>
<reference evidence="9" key="1">
    <citation type="journal article" date="2018" name="Curr. Microbiol.">
        <title>Cellulosimicrobium arenosum sp. nov., Isolated from Marine Sediment Sand.</title>
        <authorList>
            <person name="Oh M."/>
            <person name="Kim J.H."/>
            <person name="Yoon J.H."/>
            <person name="Schumann P."/>
            <person name="Kim W."/>
        </authorList>
    </citation>
    <scope>NUCLEOTIDE SEQUENCE</scope>
    <source>
        <strain evidence="9">KCTC 49039</strain>
    </source>
</reference>
<dbReference type="Pfam" id="PF03176">
    <property type="entry name" value="MMPL"/>
    <property type="match status" value="2"/>
</dbReference>
<gene>
    <name evidence="9" type="ORF">IF651_05095</name>
</gene>
<feature type="transmembrane region" description="Helical" evidence="7">
    <location>
        <begin position="519"/>
        <end position="541"/>
    </location>
</feature>
<dbReference type="AlphaFoldDB" id="A0A927G7P3"/>
<feature type="transmembrane region" description="Helical" evidence="7">
    <location>
        <begin position="369"/>
        <end position="392"/>
    </location>
</feature>
<protein>
    <submittedName>
        <fullName evidence="9">MMPL family transporter</fullName>
    </submittedName>
</protein>
<feature type="transmembrane region" description="Helical" evidence="7">
    <location>
        <begin position="205"/>
        <end position="225"/>
    </location>
</feature>
<dbReference type="GO" id="GO:0005886">
    <property type="term" value="C:plasma membrane"/>
    <property type="evidence" value="ECO:0007669"/>
    <property type="project" value="UniProtKB-SubCell"/>
</dbReference>
<dbReference type="PROSITE" id="PS50156">
    <property type="entry name" value="SSD"/>
    <property type="match status" value="1"/>
</dbReference>
<dbReference type="SUPFAM" id="SSF82866">
    <property type="entry name" value="Multidrug efflux transporter AcrB transmembrane domain"/>
    <property type="match status" value="2"/>
</dbReference>
<feature type="transmembrane region" description="Helical" evidence="7">
    <location>
        <begin position="306"/>
        <end position="333"/>
    </location>
</feature>
<proteinExistence type="inferred from homology"/>
<feature type="transmembrane region" description="Helical" evidence="7">
    <location>
        <begin position="628"/>
        <end position="653"/>
    </location>
</feature>
<feature type="transmembrane region" description="Helical" evidence="7">
    <location>
        <begin position="181"/>
        <end position="198"/>
    </location>
</feature>
<keyword evidence="4 7" id="KW-0812">Transmembrane</keyword>
<dbReference type="InterPro" id="IPR004869">
    <property type="entry name" value="MMPL_dom"/>
</dbReference>
<evidence type="ECO:0000256" key="2">
    <source>
        <dbReference type="ARBA" id="ARBA00010157"/>
    </source>
</evidence>
<dbReference type="InterPro" id="IPR000731">
    <property type="entry name" value="SSD"/>
</dbReference>
<feature type="transmembrane region" description="Helical" evidence="7">
    <location>
        <begin position="231"/>
        <end position="253"/>
    </location>
</feature>
<comment type="subcellular location">
    <subcellularLocation>
        <location evidence="1">Cell membrane</location>
        <topology evidence="1">Multi-pass membrane protein</topology>
    </subcellularLocation>
</comment>
<comment type="caution">
    <text evidence="9">The sequence shown here is derived from an EMBL/GenBank/DDBJ whole genome shotgun (WGS) entry which is preliminary data.</text>
</comment>
<dbReference type="Gene3D" id="1.20.1640.10">
    <property type="entry name" value="Multidrug efflux transporter AcrB transmembrane domain"/>
    <property type="match status" value="2"/>
</dbReference>
<evidence type="ECO:0000259" key="8">
    <source>
        <dbReference type="PROSITE" id="PS50156"/>
    </source>
</evidence>
<keyword evidence="10" id="KW-1185">Reference proteome</keyword>
<dbReference type="PANTHER" id="PTHR33406">
    <property type="entry name" value="MEMBRANE PROTEIN MJ1562-RELATED"/>
    <property type="match status" value="1"/>
</dbReference>
<accession>A0A927G7P3</accession>
<sequence length="723" mass="74989">MLARALDRLGRLTARRRVVVLVAWALLVALGVVLGGAVFDRTQDVDGAPAGTASALAAERLDELSPEGEVVIAVLGGRDYFSASLIDQASGVMAEIREIPGVVEVTDAYTAGGLIADDGQGSFVAVELDQELDDDAALAVAQEVSDALHTIDTPEVLVGGALLAQEAFVDQAVTDAARGESVALVVLLVLLVVVLGGLRAGALPVLSALATIAAALLLLSGLTSAVPVNEFAVNVVTILGLGLAVDYSLLVLARFREERERTPDESIETVMGRTVDGAGRAVLTSGLAVGISLGGLFLLGDPLLSGMAVGGVVVVLVATIAGLTLVPALVAVGHRHVPAPGARTWVRRWTRRPGTGLLGRLARVAQRRAVLVTLGACALLVALAVPLGSLTLGDSEVRSLPATSEARLASEAATSRFSDLGVEPVTVLVDAPVQDQAVQDYLDEVAALPGVTDAMQDVDLPPEVTAVDLTPPGDATGADAQQLVRDVRSVDTRGLSVLVGGPAAELVDTQEHMVERAPLALGAVVLATFVLLFLLTGSVVVPVKALVLNLLTLAATLGVLVVVFQHGAGAGLLGFEPWGALDVTTPLLLGMLVFGLSMDYEVFLLSRMAEEWRRRDRAEDARVANDRAVLRGITSSGPVVTLAAVAIGIVFLGFAAGELVAMKEVGIGLAVAVLLDVTVVRGLLLPSTMTLLGRWNWWPGTTRDRARDREHPVAVEPELVPPR</sequence>
<dbReference type="PANTHER" id="PTHR33406:SF11">
    <property type="entry name" value="MEMBRANE PROTEIN SCO6666-RELATED"/>
    <property type="match status" value="1"/>
</dbReference>
<evidence type="ECO:0000256" key="3">
    <source>
        <dbReference type="ARBA" id="ARBA00022475"/>
    </source>
</evidence>
<dbReference type="Proteomes" id="UP000610846">
    <property type="component" value="Unassembled WGS sequence"/>
</dbReference>
<feature type="transmembrane region" description="Helical" evidence="7">
    <location>
        <begin position="548"/>
        <end position="567"/>
    </location>
</feature>
<dbReference type="EMBL" id="JACYHB010000003">
    <property type="protein sequence ID" value="MBD8078434.1"/>
    <property type="molecule type" value="Genomic_DNA"/>
</dbReference>
<keyword evidence="6 7" id="KW-0472">Membrane</keyword>
<keyword evidence="5 7" id="KW-1133">Transmembrane helix</keyword>
<reference evidence="9" key="2">
    <citation type="submission" date="2020-09" db="EMBL/GenBank/DDBJ databases">
        <authorList>
            <person name="Yu Y."/>
        </authorList>
    </citation>
    <scope>NUCLEOTIDE SEQUENCE</scope>
    <source>
        <strain evidence="9">KCTC 49039</strain>
    </source>
</reference>
<evidence type="ECO:0000256" key="7">
    <source>
        <dbReference type="SAM" id="Phobius"/>
    </source>
</evidence>
<feature type="transmembrane region" description="Helical" evidence="7">
    <location>
        <begin position="281"/>
        <end position="300"/>
    </location>
</feature>
<dbReference type="InterPro" id="IPR050545">
    <property type="entry name" value="Mycobact_MmpL"/>
</dbReference>
<keyword evidence="3" id="KW-1003">Cell membrane</keyword>
<evidence type="ECO:0000256" key="1">
    <source>
        <dbReference type="ARBA" id="ARBA00004651"/>
    </source>
</evidence>
<evidence type="ECO:0000256" key="4">
    <source>
        <dbReference type="ARBA" id="ARBA00022692"/>
    </source>
</evidence>
<organism evidence="9 10">
    <name type="scientific">Cellulosimicrobium arenosum</name>
    <dbReference type="NCBI Taxonomy" id="2708133"/>
    <lineage>
        <taxon>Bacteria</taxon>
        <taxon>Bacillati</taxon>
        <taxon>Actinomycetota</taxon>
        <taxon>Actinomycetes</taxon>
        <taxon>Micrococcales</taxon>
        <taxon>Promicromonosporaceae</taxon>
        <taxon>Cellulosimicrobium</taxon>
    </lineage>
</organism>
<feature type="transmembrane region" description="Helical" evidence="7">
    <location>
        <begin position="665"/>
        <end position="684"/>
    </location>
</feature>
<name>A0A927G7P3_9MICO</name>
<dbReference type="RefSeq" id="WP_191828021.1">
    <property type="nucleotide sequence ID" value="NZ_JACYHB010000003.1"/>
</dbReference>
<comment type="similarity">
    <text evidence="2">Belongs to the resistance-nodulation-cell division (RND) (TC 2.A.6) family. MmpL subfamily.</text>
</comment>
<evidence type="ECO:0000313" key="10">
    <source>
        <dbReference type="Proteomes" id="UP000610846"/>
    </source>
</evidence>
<evidence type="ECO:0000313" key="9">
    <source>
        <dbReference type="EMBL" id="MBD8078434.1"/>
    </source>
</evidence>
<evidence type="ECO:0000256" key="6">
    <source>
        <dbReference type="ARBA" id="ARBA00023136"/>
    </source>
</evidence>
<evidence type="ECO:0000256" key="5">
    <source>
        <dbReference type="ARBA" id="ARBA00022989"/>
    </source>
</evidence>
<feature type="transmembrane region" description="Helical" evidence="7">
    <location>
        <begin position="587"/>
        <end position="607"/>
    </location>
</feature>